<accession>A0A1D3TUH0</accession>
<dbReference type="AlphaFoldDB" id="A0A1D3TUH0"/>
<dbReference type="GO" id="GO:0043565">
    <property type="term" value="F:sequence-specific DNA binding"/>
    <property type="evidence" value="ECO:0007669"/>
    <property type="project" value="InterPro"/>
</dbReference>
<dbReference type="InterPro" id="IPR018060">
    <property type="entry name" value="HTH_AraC"/>
</dbReference>
<evidence type="ECO:0000313" key="6">
    <source>
        <dbReference type="Proteomes" id="UP000199315"/>
    </source>
</evidence>
<dbReference type="PANTHER" id="PTHR43280">
    <property type="entry name" value="ARAC-FAMILY TRANSCRIPTIONAL REGULATOR"/>
    <property type="match status" value="1"/>
</dbReference>
<sequence>MKTFRSIEFYTGTREEQLPDFSTDFPYVASCVDLNKYSGRFVPWHWHKAVELFYIETGTLEYRTPKGKILFPAGSGGMVNSNVLHMTKPQGENIKTVQLIHIFDTSFIAGEHGSRIEQKYILPITTAPQLEIIALYPDSQPQKRILDLIQNAIHLPEQEFGYEIRLREILSEIWLSLFEVSSSILEEKKKHDKTNDKVKMMMIYIHEHYAGKISIPDLAAAAYLSERECYRVFHDCLHMTPTEYITGYRLQMACQMLANSQEPVTAISHACGLGSSSYFGKVFREYMGYTPVDYRRKWQNFDR</sequence>
<dbReference type="OrthoDB" id="9778008at2"/>
<dbReference type="PROSITE" id="PS00041">
    <property type="entry name" value="HTH_ARAC_FAMILY_1"/>
    <property type="match status" value="1"/>
</dbReference>
<evidence type="ECO:0000256" key="1">
    <source>
        <dbReference type="ARBA" id="ARBA00023015"/>
    </source>
</evidence>
<dbReference type="InterPro" id="IPR018062">
    <property type="entry name" value="HTH_AraC-typ_CS"/>
</dbReference>
<keyword evidence="2 5" id="KW-0238">DNA-binding</keyword>
<dbReference type="SUPFAM" id="SSF51182">
    <property type="entry name" value="RmlC-like cupins"/>
    <property type="match status" value="1"/>
</dbReference>
<organism evidence="5 6">
    <name type="scientific">Anaerobium acetethylicum</name>
    <dbReference type="NCBI Taxonomy" id="1619234"/>
    <lineage>
        <taxon>Bacteria</taxon>
        <taxon>Bacillati</taxon>
        <taxon>Bacillota</taxon>
        <taxon>Clostridia</taxon>
        <taxon>Lachnospirales</taxon>
        <taxon>Lachnospiraceae</taxon>
        <taxon>Anaerobium</taxon>
    </lineage>
</organism>
<dbReference type="InterPro" id="IPR011051">
    <property type="entry name" value="RmlC_Cupin_sf"/>
</dbReference>
<proteinExistence type="predicted"/>
<keyword evidence="1" id="KW-0805">Transcription regulation</keyword>
<dbReference type="RefSeq" id="WP_091234099.1">
    <property type="nucleotide sequence ID" value="NZ_FMKA01000013.1"/>
</dbReference>
<gene>
    <name evidence="5" type="ORF">SAMN05421730_101330</name>
</gene>
<protein>
    <submittedName>
        <fullName evidence="5">AraC-type DNA-binding protein</fullName>
    </submittedName>
</protein>
<feature type="domain" description="HTH araC/xylS-type" evidence="4">
    <location>
        <begin position="199"/>
        <end position="297"/>
    </location>
</feature>
<dbReference type="STRING" id="1619234.SAMN05421730_101330"/>
<keyword evidence="6" id="KW-1185">Reference proteome</keyword>
<dbReference type="Proteomes" id="UP000199315">
    <property type="component" value="Unassembled WGS sequence"/>
</dbReference>
<dbReference type="Gene3D" id="1.10.10.60">
    <property type="entry name" value="Homeodomain-like"/>
    <property type="match status" value="2"/>
</dbReference>
<keyword evidence="3" id="KW-0804">Transcription</keyword>
<evidence type="ECO:0000256" key="3">
    <source>
        <dbReference type="ARBA" id="ARBA00023163"/>
    </source>
</evidence>
<name>A0A1D3TUH0_9FIRM</name>
<dbReference type="EMBL" id="FMKA01000013">
    <property type="protein sequence ID" value="SCP97720.1"/>
    <property type="molecule type" value="Genomic_DNA"/>
</dbReference>
<dbReference type="GO" id="GO:0003700">
    <property type="term" value="F:DNA-binding transcription factor activity"/>
    <property type="evidence" value="ECO:0007669"/>
    <property type="project" value="InterPro"/>
</dbReference>
<dbReference type="PROSITE" id="PS01124">
    <property type="entry name" value="HTH_ARAC_FAMILY_2"/>
    <property type="match status" value="1"/>
</dbReference>
<evidence type="ECO:0000313" key="5">
    <source>
        <dbReference type="EMBL" id="SCP97720.1"/>
    </source>
</evidence>
<evidence type="ECO:0000259" key="4">
    <source>
        <dbReference type="PROSITE" id="PS01124"/>
    </source>
</evidence>
<evidence type="ECO:0000256" key="2">
    <source>
        <dbReference type="ARBA" id="ARBA00023125"/>
    </source>
</evidence>
<dbReference type="InterPro" id="IPR009057">
    <property type="entry name" value="Homeodomain-like_sf"/>
</dbReference>
<dbReference type="PANTHER" id="PTHR43280:SF28">
    <property type="entry name" value="HTH-TYPE TRANSCRIPTIONAL ACTIVATOR RHAS"/>
    <property type="match status" value="1"/>
</dbReference>
<dbReference type="SMART" id="SM00342">
    <property type="entry name" value="HTH_ARAC"/>
    <property type="match status" value="1"/>
</dbReference>
<reference evidence="5 6" key="1">
    <citation type="submission" date="2016-09" db="EMBL/GenBank/DDBJ databases">
        <authorList>
            <person name="Capua I."/>
            <person name="De Benedictis P."/>
            <person name="Joannis T."/>
            <person name="Lombin L.H."/>
            <person name="Cattoli G."/>
        </authorList>
    </citation>
    <scope>NUCLEOTIDE SEQUENCE [LARGE SCALE GENOMIC DNA]</scope>
    <source>
        <strain evidence="5 6">GluBS11</strain>
    </source>
</reference>
<dbReference type="SUPFAM" id="SSF46689">
    <property type="entry name" value="Homeodomain-like"/>
    <property type="match status" value="2"/>
</dbReference>
<dbReference type="InterPro" id="IPR014710">
    <property type="entry name" value="RmlC-like_jellyroll"/>
</dbReference>
<dbReference type="Pfam" id="PF12833">
    <property type="entry name" value="HTH_18"/>
    <property type="match status" value="1"/>
</dbReference>
<dbReference type="Gene3D" id="2.60.120.10">
    <property type="entry name" value="Jelly Rolls"/>
    <property type="match status" value="1"/>
</dbReference>